<dbReference type="Proteomes" id="UP000581688">
    <property type="component" value="Unassembled WGS sequence"/>
</dbReference>
<dbReference type="PANTHER" id="PTHR42951:SF4">
    <property type="entry name" value="ACYL-COENZYME A THIOESTERASE MBLAC2"/>
    <property type="match status" value="1"/>
</dbReference>
<dbReference type="GO" id="GO:0016787">
    <property type="term" value="F:hydrolase activity"/>
    <property type="evidence" value="ECO:0007669"/>
    <property type="project" value="UniProtKB-KW"/>
</dbReference>
<name>A0A841Q6R6_9BACI</name>
<comment type="caution">
    <text evidence="2">The sequence shown here is derived from an EMBL/GenBank/DDBJ whole genome shotgun (WGS) entry which is preliminary data.</text>
</comment>
<dbReference type="PANTHER" id="PTHR42951">
    <property type="entry name" value="METALLO-BETA-LACTAMASE DOMAIN-CONTAINING"/>
    <property type="match status" value="1"/>
</dbReference>
<organism evidence="2 3">
    <name type="scientific">Salirhabdus euzebyi</name>
    <dbReference type="NCBI Taxonomy" id="394506"/>
    <lineage>
        <taxon>Bacteria</taxon>
        <taxon>Bacillati</taxon>
        <taxon>Bacillota</taxon>
        <taxon>Bacilli</taxon>
        <taxon>Bacillales</taxon>
        <taxon>Bacillaceae</taxon>
        <taxon>Salirhabdus</taxon>
    </lineage>
</organism>
<evidence type="ECO:0000313" key="2">
    <source>
        <dbReference type="EMBL" id="MBB6454017.1"/>
    </source>
</evidence>
<protein>
    <submittedName>
        <fullName evidence="2">Glyoxylase-like metal-dependent hydrolase (Beta-lactamase superfamily II)</fullName>
    </submittedName>
</protein>
<dbReference type="Gene3D" id="3.60.15.10">
    <property type="entry name" value="Ribonuclease Z/Hydroxyacylglutathione hydrolase-like"/>
    <property type="match status" value="1"/>
</dbReference>
<dbReference type="RefSeq" id="WP_174496874.1">
    <property type="nucleotide sequence ID" value="NZ_CADDWK010000009.1"/>
</dbReference>
<evidence type="ECO:0000313" key="3">
    <source>
        <dbReference type="Proteomes" id="UP000581688"/>
    </source>
</evidence>
<reference evidence="2 3" key="1">
    <citation type="submission" date="2020-08" db="EMBL/GenBank/DDBJ databases">
        <title>Genomic Encyclopedia of Type Strains, Phase IV (KMG-IV): sequencing the most valuable type-strain genomes for metagenomic binning, comparative biology and taxonomic classification.</title>
        <authorList>
            <person name="Goeker M."/>
        </authorList>
    </citation>
    <scope>NUCLEOTIDE SEQUENCE [LARGE SCALE GENOMIC DNA]</scope>
    <source>
        <strain evidence="2 3">DSM 19612</strain>
    </source>
</reference>
<dbReference type="Pfam" id="PF00753">
    <property type="entry name" value="Lactamase_B"/>
    <property type="match status" value="1"/>
</dbReference>
<dbReference type="InterPro" id="IPR036866">
    <property type="entry name" value="RibonucZ/Hydroxyglut_hydro"/>
</dbReference>
<proteinExistence type="predicted"/>
<dbReference type="CDD" id="cd16282">
    <property type="entry name" value="metallo-hydrolase-like_MBL-fold"/>
    <property type="match status" value="1"/>
</dbReference>
<dbReference type="AlphaFoldDB" id="A0A841Q6R6"/>
<gene>
    <name evidence="2" type="ORF">HNQ94_002468</name>
</gene>
<evidence type="ECO:0000259" key="1">
    <source>
        <dbReference type="SMART" id="SM00849"/>
    </source>
</evidence>
<dbReference type="EMBL" id="JACHGH010000007">
    <property type="protein sequence ID" value="MBB6454017.1"/>
    <property type="molecule type" value="Genomic_DNA"/>
</dbReference>
<feature type="domain" description="Metallo-beta-lactamase" evidence="1">
    <location>
        <begin position="32"/>
        <end position="246"/>
    </location>
</feature>
<keyword evidence="2" id="KW-0378">Hydrolase</keyword>
<accession>A0A841Q6R6</accession>
<dbReference type="SMART" id="SM00849">
    <property type="entry name" value="Lactamase_B"/>
    <property type="match status" value="1"/>
</dbReference>
<dbReference type="SUPFAM" id="SSF56281">
    <property type="entry name" value="Metallo-hydrolase/oxidoreductase"/>
    <property type="match status" value="1"/>
</dbReference>
<sequence length="321" mass="36413">MNTVMKDTEYFTLYQLADGVFAAIAKPGTGAWSNAGFVDLGDGLLVFDAFSTPSAAQELRKVAEEISGKKVVYLINSHYHGDHVFGNQVFSDCTIISTSVTHQLHKERNVMKDLRTEQKEMEVYLNGLNQQAEATTDGTLKEGLRNQYEEMSKVLDDLPQLQMVYPNLIFEDKLVLHGANRRVELYCYGGGHTPSDTLLYLPEDKIAFMGDIVTEALHLPIHDPEEFLLILNKVEKMEINQLVPGHGNVSTFASLHELKDYLTFLIDHAKQAHEQQHSLEHFISHIVTPPKFQKWRGVNGIVPNLKSVYQYFDKKCKNEPY</sequence>
<dbReference type="InterPro" id="IPR001279">
    <property type="entry name" value="Metallo-B-lactamas"/>
</dbReference>
<keyword evidence="3" id="KW-1185">Reference proteome</keyword>
<dbReference type="InterPro" id="IPR050855">
    <property type="entry name" value="NDM-1-like"/>
</dbReference>